<proteinExistence type="predicted"/>
<name>U5BK86_9BACT</name>
<dbReference type="EMBL" id="AWXR01000074">
    <property type="protein sequence ID" value="ERM80845.1"/>
    <property type="molecule type" value="Genomic_DNA"/>
</dbReference>
<organism evidence="1 2">
    <name type="scientific">Rhodonellum psychrophilum GCM71 = DSM 17998</name>
    <dbReference type="NCBI Taxonomy" id="1123057"/>
    <lineage>
        <taxon>Bacteria</taxon>
        <taxon>Pseudomonadati</taxon>
        <taxon>Bacteroidota</taxon>
        <taxon>Cytophagia</taxon>
        <taxon>Cytophagales</taxon>
        <taxon>Cytophagaceae</taxon>
        <taxon>Rhodonellum</taxon>
    </lineage>
</organism>
<protein>
    <submittedName>
        <fullName evidence="1">Uncharacterized protein</fullName>
    </submittedName>
</protein>
<dbReference type="Proteomes" id="UP000016843">
    <property type="component" value="Unassembled WGS sequence"/>
</dbReference>
<evidence type="ECO:0000313" key="1">
    <source>
        <dbReference type="EMBL" id="ERM80845.1"/>
    </source>
</evidence>
<evidence type="ECO:0000313" key="2">
    <source>
        <dbReference type="Proteomes" id="UP000016843"/>
    </source>
</evidence>
<accession>U5BK86</accession>
<gene>
    <name evidence="1" type="ORF">P872_11860</name>
</gene>
<keyword evidence="2" id="KW-1185">Reference proteome</keyword>
<dbReference type="AlphaFoldDB" id="U5BK86"/>
<sequence length="63" mass="7318">MKKANQISSVEIKIFLKSRMEECQFIQSSFVSQPVWIQSWISDLSALAGIVHIMDRSIKTERF</sequence>
<comment type="caution">
    <text evidence="1">The sequence shown here is derived from an EMBL/GenBank/DDBJ whole genome shotgun (WGS) entry which is preliminary data.</text>
</comment>
<reference evidence="1 2" key="1">
    <citation type="journal article" date="2013" name="Genome Announc.">
        <title>Draft Genome Sequence of the Psychrophilic and Alkaliphilic Rhodonellum psychrophilum Strain GCM71T.</title>
        <authorList>
            <person name="Hauptmann A.L."/>
            <person name="Glaring M.A."/>
            <person name="Hallin P.F."/>
            <person name="Prieme A."/>
            <person name="Stougaard P."/>
        </authorList>
    </citation>
    <scope>NUCLEOTIDE SEQUENCE [LARGE SCALE GENOMIC DNA]</scope>
    <source>
        <strain evidence="1 2">GCM71</strain>
    </source>
</reference>